<feature type="compositionally biased region" description="Low complexity" evidence="1">
    <location>
        <begin position="13"/>
        <end position="36"/>
    </location>
</feature>
<evidence type="ECO:0000313" key="3">
    <source>
        <dbReference type="EMBL" id="GAB39457.1"/>
    </source>
</evidence>
<feature type="region of interest" description="Disordered" evidence="1">
    <location>
        <begin position="13"/>
        <end position="37"/>
    </location>
</feature>
<dbReference type="Gene3D" id="3.40.50.1820">
    <property type="entry name" value="alpha/beta hydrolase"/>
    <property type="match status" value="1"/>
</dbReference>
<dbReference type="EMBL" id="BAFC01000065">
    <property type="protein sequence ID" value="GAB39457.1"/>
    <property type="molecule type" value="Genomic_DNA"/>
</dbReference>
<feature type="signal peptide" evidence="2">
    <location>
        <begin position="1"/>
        <end position="16"/>
    </location>
</feature>
<keyword evidence="2" id="KW-0732">Signal</keyword>
<protein>
    <submittedName>
        <fullName evidence="3">Putative lipase</fullName>
    </submittedName>
</protein>
<accession>H5U149</accession>
<dbReference type="eggNOG" id="COG1073">
    <property type="taxonomic scope" value="Bacteria"/>
</dbReference>
<name>H5U149_9ACTN</name>
<gene>
    <name evidence="3" type="ORF">GOSPT_065_00740</name>
</gene>
<comment type="caution">
    <text evidence="3">The sequence shown here is derived from an EMBL/GenBank/DDBJ whole genome shotgun (WGS) entry which is preliminary data.</text>
</comment>
<dbReference type="InterPro" id="IPR029058">
    <property type="entry name" value="AB_hydrolase_fold"/>
</dbReference>
<evidence type="ECO:0000313" key="4">
    <source>
        <dbReference type="Proteomes" id="UP000005845"/>
    </source>
</evidence>
<feature type="chain" id="PRO_5039504678" evidence="2">
    <location>
        <begin position="17"/>
        <end position="108"/>
    </location>
</feature>
<proteinExistence type="predicted"/>
<evidence type="ECO:0000256" key="2">
    <source>
        <dbReference type="SAM" id="SignalP"/>
    </source>
</evidence>
<sequence length="108" mass="10621">MLSLSLLGYSAGSAAAAPPSTEQAASPAAAPAVTPANDPFYTPSVPIGGLRPGAVISSRVVTLGTNGTSLPATGTQLLYRTNDAFGAPSSTVTTIISPPGSRPVRRGA</sequence>
<evidence type="ECO:0000256" key="1">
    <source>
        <dbReference type="SAM" id="MobiDB-lite"/>
    </source>
</evidence>
<dbReference type="AlphaFoldDB" id="H5U149"/>
<reference evidence="3 4" key="1">
    <citation type="submission" date="2012-02" db="EMBL/GenBank/DDBJ databases">
        <title>Whole genome shotgun sequence of Gordonia sputi NBRC 100414.</title>
        <authorList>
            <person name="Yoshida I."/>
            <person name="Hosoyama A."/>
            <person name="Tsuchikane K."/>
            <person name="Katsumata H."/>
            <person name="Yamazaki S."/>
            <person name="Fujita N."/>
        </authorList>
    </citation>
    <scope>NUCLEOTIDE SEQUENCE [LARGE SCALE GENOMIC DNA]</scope>
    <source>
        <strain evidence="3 4">NBRC 100414</strain>
    </source>
</reference>
<dbReference type="Proteomes" id="UP000005845">
    <property type="component" value="Unassembled WGS sequence"/>
</dbReference>
<organism evidence="3 4">
    <name type="scientific">Gordonia sputi NBRC 100414</name>
    <dbReference type="NCBI Taxonomy" id="1089453"/>
    <lineage>
        <taxon>Bacteria</taxon>
        <taxon>Bacillati</taxon>
        <taxon>Actinomycetota</taxon>
        <taxon>Actinomycetes</taxon>
        <taxon>Mycobacteriales</taxon>
        <taxon>Gordoniaceae</taxon>
        <taxon>Gordonia</taxon>
    </lineage>
</organism>
<keyword evidence="4" id="KW-1185">Reference proteome</keyword>